<reference evidence="6 7" key="1">
    <citation type="submission" date="2016-10" db="EMBL/GenBank/DDBJ databases">
        <authorList>
            <person name="de Groot N.N."/>
        </authorList>
    </citation>
    <scope>NUCLEOTIDE SEQUENCE [LARGE SCALE GENOMIC DNA]</scope>
    <source>
        <strain evidence="6 7">ATCC 700224</strain>
    </source>
</reference>
<dbReference type="SMART" id="SM00729">
    <property type="entry name" value="Elp3"/>
    <property type="match status" value="1"/>
</dbReference>
<dbReference type="InterPro" id="IPR058240">
    <property type="entry name" value="rSAM_sf"/>
</dbReference>
<dbReference type="SFLD" id="SFLDG01084">
    <property type="entry name" value="Uncharacterised_Radical_SAM_Su"/>
    <property type="match status" value="1"/>
</dbReference>
<dbReference type="InterPro" id="IPR040086">
    <property type="entry name" value="MJ0683-like"/>
</dbReference>
<dbReference type="InterPro" id="IPR006638">
    <property type="entry name" value="Elp3/MiaA/NifB-like_rSAM"/>
</dbReference>
<keyword evidence="2" id="KW-0408">Iron</keyword>
<dbReference type="GO" id="GO:0051536">
    <property type="term" value="F:iron-sulfur cluster binding"/>
    <property type="evidence" value="ECO:0007669"/>
    <property type="project" value="UniProtKB-KW"/>
</dbReference>
<keyword evidence="6" id="KW-0456">Lyase</keyword>
<dbReference type="PANTHER" id="PTHR43432:SF3">
    <property type="entry name" value="SLR0285 PROTEIN"/>
    <property type="match status" value="1"/>
</dbReference>
<sequence length="369" mass="40229">MSPPSNPPPPARRGALSNPDGRYEPVRHEVEDDGWGTLAPRDDGDPDGWGPLPAPETRVEVDASRSVISRNTSPDVPFDRSLNLYRGCEHGCAYCYARPTHAYLGLSPGLDFETRLFMKPDAAALLDAELRKPGYRPAPLAIGTNTDPYQPVERRFGLMRHVLEVLSAFHHPVTITTKSAMVERDADILADMAARDLAAVALSVTTLDRDLARRLEPRASPPAARVRAVRTLAAAGVPVSVMVAPVIPGLTDPEIERILEAAAEAGARQADYIVVRLPGEVEGLFRDWLEAHAPGRARRVMSRIGAVRGGQASSARFHERMTGTGAEAALLSRRFAVAARRLGLTKRRYDLDCTRFAPPPRPGDQLRLL</sequence>
<name>A0A1G7CIH6_9PROT</name>
<dbReference type="NCBIfam" id="NF033668">
    <property type="entry name" value="rSAM_PA0069"/>
    <property type="match status" value="1"/>
</dbReference>
<dbReference type="RefSeq" id="WP_092785598.1">
    <property type="nucleotide sequence ID" value="NZ_FNAP01000006.1"/>
</dbReference>
<evidence type="ECO:0000259" key="5">
    <source>
        <dbReference type="PROSITE" id="PS51918"/>
    </source>
</evidence>
<dbReference type="InterPro" id="IPR007197">
    <property type="entry name" value="rSAM"/>
</dbReference>
<evidence type="ECO:0000313" key="7">
    <source>
        <dbReference type="Proteomes" id="UP000199412"/>
    </source>
</evidence>
<keyword evidence="1" id="KW-0479">Metal-binding</keyword>
<dbReference type="STRING" id="69960.SAMN05421720_10693"/>
<dbReference type="Proteomes" id="UP000199412">
    <property type="component" value="Unassembled WGS sequence"/>
</dbReference>
<feature type="domain" description="Radical SAM core" evidence="5">
    <location>
        <begin position="74"/>
        <end position="311"/>
    </location>
</feature>
<keyword evidence="7" id="KW-1185">Reference proteome</keyword>
<dbReference type="Gene3D" id="3.80.30.30">
    <property type="match status" value="1"/>
</dbReference>
<dbReference type="PROSITE" id="PS51918">
    <property type="entry name" value="RADICAL_SAM"/>
    <property type="match status" value="1"/>
</dbReference>
<dbReference type="CDD" id="cd01335">
    <property type="entry name" value="Radical_SAM"/>
    <property type="match status" value="1"/>
</dbReference>
<dbReference type="OrthoDB" id="9785699at2"/>
<feature type="compositionally biased region" description="Basic and acidic residues" evidence="4">
    <location>
        <begin position="21"/>
        <end position="30"/>
    </location>
</feature>
<feature type="region of interest" description="Disordered" evidence="4">
    <location>
        <begin position="1"/>
        <end position="66"/>
    </location>
</feature>
<organism evidence="6 7">
    <name type="scientific">Rhodospira trueperi</name>
    <dbReference type="NCBI Taxonomy" id="69960"/>
    <lineage>
        <taxon>Bacteria</taxon>
        <taxon>Pseudomonadati</taxon>
        <taxon>Pseudomonadota</taxon>
        <taxon>Alphaproteobacteria</taxon>
        <taxon>Rhodospirillales</taxon>
        <taxon>Rhodospirillaceae</taxon>
        <taxon>Rhodospira</taxon>
    </lineage>
</organism>
<feature type="compositionally biased region" description="Pro residues" evidence="4">
    <location>
        <begin position="1"/>
        <end position="11"/>
    </location>
</feature>
<evidence type="ECO:0000256" key="1">
    <source>
        <dbReference type="ARBA" id="ARBA00022723"/>
    </source>
</evidence>
<proteinExistence type="predicted"/>
<dbReference type="GO" id="GO:0046872">
    <property type="term" value="F:metal ion binding"/>
    <property type="evidence" value="ECO:0007669"/>
    <property type="project" value="UniProtKB-KW"/>
</dbReference>
<dbReference type="Pfam" id="PF04055">
    <property type="entry name" value="Radical_SAM"/>
    <property type="match status" value="1"/>
</dbReference>
<dbReference type="EMBL" id="FNAP01000006">
    <property type="protein sequence ID" value="SDE39137.1"/>
    <property type="molecule type" value="Genomic_DNA"/>
</dbReference>
<dbReference type="SFLD" id="SFLDS00029">
    <property type="entry name" value="Radical_SAM"/>
    <property type="match status" value="1"/>
</dbReference>
<evidence type="ECO:0000256" key="2">
    <source>
        <dbReference type="ARBA" id="ARBA00023004"/>
    </source>
</evidence>
<evidence type="ECO:0000313" key="6">
    <source>
        <dbReference type="EMBL" id="SDE39137.1"/>
    </source>
</evidence>
<keyword evidence="3" id="KW-0411">Iron-sulfur</keyword>
<gene>
    <name evidence="6" type="ORF">SAMN05421720_10693</name>
</gene>
<dbReference type="GO" id="GO:0016829">
    <property type="term" value="F:lyase activity"/>
    <property type="evidence" value="ECO:0007669"/>
    <property type="project" value="UniProtKB-KW"/>
</dbReference>
<dbReference type="SUPFAM" id="SSF102114">
    <property type="entry name" value="Radical SAM enzymes"/>
    <property type="match status" value="1"/>
</dbReference>
<dbReference type="AlphaFoldDB" id="A0A1G7CIH6"/>
<evidence type="ECO:0000256" key="4">
    <source>
        <dbReference type="SAM" id="MobiDB-lite"/>
    </source>
</evidence>
<dbReference type="PANTHER" id="PTHR43432">
    <property type="entry name" value="SLR0285 PROTEIN"/>
    <property type="match status" value="1"/>
</dbReference>
<evidence type="ECO:0000256" key="3">
    <source>
        <dbReference type="ARBA" id="ARBA00023014"/>
    </source>
</evidence>
<accession>A0A1G7CIH6</accession>
<protein>
    <submittedName>
        <fullName evidence="6">DNA repair photolyase</fullName>
    </submittedName>
</protein>